<dbReference type="InterPro" id="IPR001841">
    <property type="entry name" value="Znf_RING"/>
</dbReference>
<dbReference type="PROSITE" id="PS50145">
    <property type="entry name" value="ZF_TRAF"/>
    <property type="match status" value="2"/>
</dbReference>
<feature type="domain" description="TRAF-type" evidence="6">
    <location>
        <begin position="109"/>
        <end position="152"/>
    </location>
</feature>
<name>A0A6P8H9S5_ACTTE</name>
<proteinExistence type="predicted"/>
<dbReference type="OrthoDB" id="45365at2759"/>
<dbReference type="KEGG" id="aten:116289186"/>
<evidence type="ECO:0000313" key="7">
    <source>
        <dbReference type="Proteomes" id="UP000515163"/>
    </source>
</evidence>
<dbReference type="Pfam" id="PF02176">
    <property type="entry name" value="zf-TRAF"/>
    <property type="match status" value="2"/>
</dbReference>
<dbReference type="RefSeq" id="XP_031551923.1">
    <property type="nucleotide sequence ID" value="XM_031696063.1"/>
</dbReference>
<keyword evidence="2 4" id="KW-0863">Zinc-finger</keyword>
<dbReference type="InterPro" id="IPR001293">
    <property type="entry name" value="Znf_TRAF"/>
</dbReference>
<dbReference type="AlphaFoldDB" id="A0A6P8H9S5"/>
<feature type="domain" description="RING-type" evidence="5">
    <location>
        <begin position="18"/>
        <end position="56"/>
    </location>
</feature>
<dbReference type="GO" id="GO:0008270">
    <property type="term" value="F:zinc ion binding"/>
    <property type="evidence" value="ECO:0007669"/>
    <property type="project" value="UniProtKB-KW"/>
</dbReference>
<protein>
    <submittedName>
        <fullName evidence="8">TNF receptor-associated factor 5-like</fullName>
    </submittedName>
</protein>
<dbReference type="Proteomes" id="UP000515163">
    <property type="component" value="Unplaced"/>
</dbReference>
<dbReference type="FunCoup" id="A0A6P8H9S5">
    <property type="interactions" value="4"/>
</dbReference>
<dbReference type="GeneID" id="116289186"/>
<feature type="domain" description="TRAF-type" evidence="6">
    <location>
        <begin position="162"/>
        <end position="224"/>
    </location>
</feature>
<evidence type="ECO:0000259" key="6">
    <source>
        <dbReference type="PROSITE" id="PS50145"/>
    </source>
</evidence>
<evidence type="ECO:0000259" key="5">
    <source>
        <dbReference type="PROSITE" id="PS50089"/>
    </source>
</evidence>
<feature type="zinc finger region" description="TRAF-type" evidence="4">
    <location>
        <begin position="109"/>
        <end position="152"/>
    </location>
</feature>
<organism evidence="7 8">
    <name type="scientific">Actinia tenebrosa</name>
    <name type="common">Australian red waratah sea anemone</name>
    <dbReference type="NCBI Taxonomy" id="6105"/>
    <lineage>
        <taxon>Eukaryota</taxon>
        <taxon>Metazoa</taxon>
        <taxon>Cnidaria</taxon>
        <taxon>Anthozoa</taxon>
        <taxon>Hexacorallia</taxon>
        <taxon>Actiniaria</taxon>
        <taxon>Actiniidae</taxon>
        <taxon>Actinia</taxon>
    </lineage>
</organism>
<feature type="zinc finger region" description="TRAF-type" evidence="4">
    <location>
        <begin position="162"/>
        <end position="224"/>
    </location>
</feature>
<gene>
    <name evidence="8" type="primary">LOC116289186</name>
</gene>
<evidence type="ECO:0000256" key="3">
    <source>
        <dbReference type="ARBA" id="ARBA00022833"/>
    </source>
</evidence>
<evidence type="ECO:0000256" key="2">
    <source>
        <dbReference type="ARBA" id="ARBA00022771"/>
    </source>
</evidence>
<dbReference type="Gene3D" id="3.30.40.10">
    <property type="entry name" value="Zinc/RING finger domain, C3HC4 (zinc finger)"/>
    <property type="match status" value="3"/>
</dbReference>
<keyword evidence="7" id="KW-1185">Reference proteome</keyword>
<dbReference type="SUPFAM" id="SSF49599">
    <property type="entry name" value="TRAF domain-like"/>
    <property type="match status" value="2"/>
</dbReference>
<dbReference type="InParanoid" id="A0A6P8H9S5"/>
<dbReference type="SUPFAM" id="SSF57850">
    <property type="entry name" value="RING/U-box"/>
    <property type="match status" value="1"/>
</dbReference>
<accession>A0A6P8H9S5</accession>
<evidence type="ECO:0000256" key="1">
    <source>
        <dbReference type="ARBA" id="ARBA00022723"/>
    </source>
</evidence>
<dbReference type="PROSITE" id="PS50089">
    <property type="entry name" value="ZF_RING_2"/>
    <property type="match status" value="1"/>
</dbReference>
<evidence type="ECO:0000313" key="8">
    <source>
        <dbReference type="RefSeq" id="XP_031551923.1"/>
    </source>
</evidence>
<keyword evidence="3 4" id="KW-0862">Zinc</keyword>
<dbReference type="PANTHER" id="PTHR10131">
    <property type="entry name" value="TNF RECEPTOR ASSOCIATED FACTOR"/>
    <property type="match status" value="1"/>
</dbReference>
<sequence>MGYRREDFVEKVDENLICLICHEVLADPQQCKEGHIFCKECIKAWLNHKCRCPMDNTALRFESLMPSVFAKNIIQNLKVFCHQPGNDAQVADTAEKCNWSGKLLALADHRKTCPFQQIQCSNVNCNTKMQRRELEDHDKICKYKELECEKCKKVLLRHMLIVHKNNDCPEEMVPCPNRCTSPQNGQISKIKRIDLGWHMENECAKTILDCPFKDQGCSVQVERQHVDKHAQDNMAAHMMLLAKQCSLLTKDNKQLRQELNQLKVSSGDYGVVATALYDYQASKTLVALSCAAFI</sequence>
<reference evidence="8" key="1">
    <citation type="submission" date="2025-08" db="UniProtKB">
        <authorList>
            <consortium name="RefSeq"/>
        </authorList>
    </citation>
    <scope>IDENTIFICATION</scope>
    <source>
        <tissue evidence="8">Tentacle</tissue>
    </source>
</reference>
<keyword evidence="1 4" id="KW-0479">Metal-binding</keyword>
<dbReference type="InterPro" id="IPR013083">
    <property type="entry name" value="Znf_RING/FYVE/PHD"/>
</dbReference>
<evidence type="ECO:0000256" key="4">
    <source>
        <dbReference type="PROSITE-ProRule" id="PRU00207"/>
    </source>
</evidence>
<dbReference type="PANTHER" id="PTHR10131:SF94">
    <property type="entry name" value="TNF RECEPTOR-ASSOCIATED FACTOR 4"/>
    <property type="match status" value="1"/>
</dbReference>